<feature type="chain" id="PRO_5017682032" evidence="2">
    <location>
        <begin position="24"/>
        <end position="167"/>
    </location>
</feature>
<evidence type="ECO:0000313" key="4">
    <source>
        <dbReference type="Proteomes" id="UP000256884"/>
    </source>
</evidence>
<keyword evidence="4" id="KW-1185">Reference proteome</keyword>
<organism evidence="3 4">
    <name type="scientific">Tenacibaculum gallaicum</name>
    <dbReference type="NCBI Taxonomy" id="561505"/>
    <lineage>
        <taxon>Bacteria</taxon>
        <taxon>Pseudomonadati</taxon>
        <taxon>Bacteroidota</taxon>
        <taxon>Flavobacteriia</taxon>
        <taxon>Flavobacteriales</taxon>
        <taxon>Flavobacteriaceae</taxon>
        <taxon>Tenacibaculum</taxon>
    </lineage>
</organism>
<evidence type="ECO:0000313" key="3">
    <source>
        <dbReference type="EMBL" id="REH43396.1"/>
    </source>
</evidence>
<dbReference type="GO" id="GO:0004867">
    <property type="term" value="F:serine-type endopeptidase inhibitor activity"/>
    <property type="evidence" value="ECO:0007669"/>
    <property type="project" value="InterPro"/>
</dbReference>
<dbReference type="InterPro" id="IPR036198">
    <property type="entry name" value="Ecotin_sf"/>
</dbReference>
<dbReference type="EMBL" id="QUNS01000014">
    <property type="protein sequence ID" value="REH43396.1"/>
    <property type="molecule type" value="Genomic_DNA"/>
</dbReference>
<accession>A0A3E0HEB9</accession>
<dbReference type="Gene3D" id="2.60.40.550">
    <property type="entry name" value="Ecotin"/>
    <property type="match status" value="1"/>
</dbReference>
<comment type="similarity">
    <text evidence="1">Belongs to the protease inhibitor I11 (ecotin) family.</text>
</comment>
<dbReference type="PANTHER" id="PTHR35890">
    <property type="match status" value="1"/>
</dbReference>
<feature type="signal peptide" evidence="2">
    <location>
        <begin position="1"/>
        <end position="23"/>
    </location>
</feature>
<evidence type="ECO:0000256" key="2">
    <source>
        <dbReference type="SAM" id="SignalP"/>
    </source>
</evidence>
<dbReference type="AlphaFoldDB" id="A0A3E0HEB9"/>
<name>A0A3E0HEB9_9FLAO</name>
<dbReference type="PANTHER" id="PTHR35890:SF3">
    <property type="entry name" value="ECOTIN"/>
    <property type="match status" value="1"/>
</dbReference>
<evidence type="ECO:0000256" key="1">
    <source>
        <dbReference type="ARBA" id="ARBA00010558"/>
    </source>
</evidence>
<dbReference type="Proteomes" id="UP000256884">
    <property type="component" value="Unassembled WGS sequence"/>
</dbReference>
<sequence>MRTISNQFTKLFLIAFLTITAMAVGQTSLIKTDVSIYPKPEKGYKQMIIEVPHSANDSNKKIEFVIGKWMEVDTCNKHGLVGSIEKKDLKGWGYSYYNFTTDGGVISTRKACFESSTVRKFVTSQPTTVRYNGKLPIVIYVPEGYDVQFKIFKAEDDVYRASEVKQK</sequence>
<protein>
    <submittedName>
        <fullName evidence="3">Ecotin</fullName>
    </submittedName>
</protein>
<proteinExistence type="inferred from homology"/>
<gene>
    <name evidence="3" type="ORF">C7448_11439</name>
</gene>
<reference evidence="3 4" key="1">
    <citation type="submission" date="2018-08" db="EMBL/GenBank/DDBJ databases">
        <title>Genomic Encyclopedia of Type Strains, Phase IV (KMG-IV): sequencing the most valuable type-strain genomes for metagenomic binning, comparative biology and taxonomic classification.</title>
        <authorList>
            <person name="Goeker M."/>
        </authorList>
    </citation>
    <scope>NUCLEOTIDE SEQUENCE [LARGE SCALE GENOMIC DNA]</scope>
    <source>
        <strain evidence="3 4">DSM 18841</strain>
    </source>
</reference>
<dbReference type="OrthoDB" id="997196at2"/>
<dbReference type="InterPro" id="IPR005658">
    <property type="entry name" value="Prot_inh_ecotin"/>
</dbReference>
<dbReference type="Pfam" id="PF03974">
    <property type="entry name" value="Ecotin"/>
    <property type="match status" value="1"/>
</dbReference>
<keyword evidence="2" id="KW-0732">Signal</keyword>
<dbReference type="RefSeq" id="WP_115902326.1">
    <property type="nucleotide sequence ID" value="NZ_QUNS01000014.1"/>
</dbReference>
<dbReference type="SUPFAM" id="SSF49772">
    <property type="entry name" value="Ecotin, trypsin inhibitor"/>
    <property type="match status" value="1"/>
</dbReference>
<comment type="caution">
    <text evidence="3">The sequence shown here is derived from an EMBL/GenBank/DDBJ whole genome shotgun (WGS) entry which is preliminary data.</text>
</comment>